<evidence type="ECO:0000256" key="1">
    <source>
        <dbReference type="ARBA" id="ARBA00022741"/>
    </source>
</evidence>
<evidence type="ECO:0000256" key="2">
    <source>
        <dbReference type="ARBA" id="ARBA00022840"/>
    </source>
</evidence>
<evidence type="ECO:0000256" key="4">
    <source>
        <dbReference type="SAM" id="MobiDB-lite"/>
    </source>
</evidence>
<dbReference type="SUPFAM" id="SSF56112">
    <property type="entry name" value="Protein kinase-like (PK-like)"/>
    <property type="match status" value="1"/>
</dbReference>
<gene>
    <name evidence="7" type="ORF">GCM10009720_23380</name>
</gene>
<dbReference type="PANTHER" id="PTHR24361">
    <property type="entry name" value="MITOGEN-ACTIVATED KINASE KINASE KINASE"/>
    <property type="match status" value="1"/>
</dbReference>
<dbReference type="RefSeq" id="WP_343958863.1">
    <property type="nucleotide sequence ID" value="NZ_BAAAMN010000048.1"/>
</dbReference>
<reference evidence="8" key="1">
    <citation type="journal article" date="2019" name="Int. J. Syst. Evol. Microbiol.">
        <title>The Global Catalogue of Microorganisms (GCM) 10K type strain sequencing project: providing services to taxonomists for standard genome sequencing and annotation.</title>
        <authorList>
            <consortium name="The Broad Institute Genomics Platform"/>
            <consortium name="The Broad Institute Genome Sequencing Center for Infectious Disease"/>
            <person name="Wu L."/>
            <person name="Ma J."/>
        </authorList>
    </citation>
    <scope>NUCLEOTIDE SEQUENCE [LARGE SCALE GENOMIC DNA]</scope>
    <source>
        <strain evidence="8">JCM 13595</strain>
    </source>
</reference>
<feature type="binding site" evidence="3">
    <location>
        <position position="38"/>
    </location>
    <ligand>
        <name>ATP</name>
        <dbReference type="ChEBI" id="CHEBI:30616"/>
    </ligand>
</feature>
<dbReference type="Gene3D" id="1.10.510.10">
    <property type="entry name" value="Transferase(Phosphotransferase) domain 1"/>
    <property type="match status" value="1"/>
</dbReference>
<evidence type="ECO:0000259" key="6">
    <source>
        <dbReference type="PROSITE" id="PS50011"/>
    </source>
</evidence>
<evidence type="ECO:0000313" key="8">
    <source>
        <dbReference type="Proteomes" id="UP001501461"/>
    </source>
</evidence>
<keyword evidence="2 3" id="KW-0067">ATP-binding</keyword>
<dbReference type="EMBL" id="BAAAMN010000048">
    <property type="protein sequence ID" value="GAA2042092.1"/>
    <property type="molecule type" value="Genomic_DNA"/>
</dbReference>
<feature type="region of interest" description="Disordered" evidence="4">
    <location>
        <begin position="301"/>
        <end position="330"/>
    </location>
</feature>
<comment type="caution">
    <text evidence="7">The sequence shown here is derived from an EMBL/GenBank/DDBJ whole genome shotgun (WGS) entry which is preliminary data.</text>
</comment>
<organism evidence="7 8">
    <name type="scientific">Yaniella flava</name>
    <dbReference type="NCBI Taxonomy" id="287930"/>
    <lineage>
        <taxon>Bacteria</taxon>
        <taxon>Bacillati</taxon>
        <taxon>Actinomycetota</taxon>
        <taxon>Actinomycetes</taxon>
        <taxon>Micrococcales</taxon>
        <taxon>Micrococcaceae</taxon>
        <taxon>Yaniella</taxon>
    </lineage>
</organism>
<dbReference type="InterPro" id="IPR008271">
    <property type="entry name" value="Ser/Thr_kinase_AS"/>
</dbReference>
<dbReference type="PROSITE" id="PS50011">
    <property type="entry name" value="PROTEIN_KINASE_DOM"/>
    <property type="match status" value="1"/>
</dbReference>
<dbReference type="Pfam" id="PF00069">
    <property type="entry name" value="Pkinase"/>
    <property type="match status" value="1"/>
</dbReference>
<evidence type="ECO:0000256" key="3">
    <source>
        <dbReference type="PROSITE-ProRule" id="PRU10141"/>
    </source>
</evidence>
<keyword evidence="5" id="KW-0812">Transmembrane</keyword>
<keyword evidence="5" id="KW-1133">Transmembrane helix</keyword>
<keyword evidence="8" id="KW-1185">Reference proteome</keyword>
<dbReference type="Proteomes" id="UP001501461">
    <property type="component" value="Unassembled WGS sequence"/>
</dbReference>
<feature type="compositionally biased region" description="Low complexity" evidence="4">
    <location>
        <begin position="301"/>
        <end position="315"/>
    </location>
</feature>
<evidence type="ECO:0000313" key="7">
    <source>
        <dbReference type="EMBL" id="GAA2042092.1"/>
    </source>
</evidence>
<dbReference type="InterPro" id="IPR053235">
    <property type="entry name" value="Ser_Thr_kinase"/>
</dbReference>
<sequence>MGDVFAGRYELVDPLGEGGTGVVWRVWDHRHQQYAAAKVLRQVDASSLLRFMREQSLRLEHPHILTPTGWAGEDDKVLFTMPIASGGSVATLISDYGPLPVRLTAELLDQLLSALEATHAQNVIHRDVKPANLLLDATGTGHPWLWLGDFGIAAGGDAPRLTQGPYTVGTPGYVAPEAFELGWQPTPAADLYAAGMCAVEMLTGAHPAPDADIATLLAAAHREEPVPDSLVAVVAQLGHATVNERYAHAGEARAELRATGLLEPLEAHRLLGDVEVFDHTPALPHGWSEHGPTEVDDADPSIAAPPMAAAPTVSTMPPPPPPQQRHEPARKMRAVALAAILMGLGVVLIAVSLFVVFG</sequence>
<dbReference type="Gene3D" id="3.30.200.20">
    <property type="entry name" value="Phosphorylase Kinase, domain 1"/>
    <property type="match status" value="1"/>
</dbReference>
<proteinExistence type="predicted"/>
<dbReference type="PROSITE" id="PS00107">
    <property type="entry name" value="PROTEIN_KINASE_ATP"/>
    <property type="match status" value="1"/>
</dbReference>
<dbReference type="InterPro" id="IPR017441">
    <property type="entry name" value="Protein_kinase_ATP_BS"/>
</dbReference>
<dbReference type="SMART" id="SM00220">
    <property type="entry name" value="S_TKc"/>
    <property type="match status" value="1"/>
</dbReference>
<feature type="transmembrane region" description="Helical" evidence="5">
    <location>
        <begin position="334"/>
        <end position="357"/>
    </location>
</feature>
<feature type="domain" description="Protein kinase" evidence="6">
    <location>
        <begin position="9"/>
        <end position="271"/>
    </location>
</feature>
<keyword evidence="1 3" id="KW-0547">Nucleotide-binding</keyword>
<evidence type="ECO:0000256" key="5">
    <source>
        <dbReference type="SAM" id="Phobius"/>
    </source>
</evidence>
<dbReference type="InterPro" id="IPR000719">
    <property type="entry name" value="Prot_kinase_dom"/>
</dbReference>
<protein>
    <recommendedName>
        <fullName evidence="6">Protein kinase domain-containing protein</fullName>
    </recommendedName>
</protein>
<dbReference type="PROSITE" id="PS00108">
    <property type="entry name" value="PROTEIN_KINASE_ST"/>
    <property type="match status" value="1"/>
</dbReference>
<name>A0ABP5G9N3_9MICC</name>
<accession>A0ABP5G9N3</accession>
<keyword evidence="5" id="KW-0472">Membrane</keyword>
<dbReference type="CDD" id="cd14014">
    <property type="entry name" value="STKc_PknB_like"/>
    <property type="match status" value="1"/>
</dbReference>
<dbReference type="InterPro" id="IPR011009">
    <property type="entry name" value="Kinase-like_dom_sf"/>
</dbReference>